<dbReference type="GO" id="GO:0004497">
    <property type="term" value="F:monooxygenase activity"/>
    <property type="evidence" value="ECO:0007669"/>
    <property type="project" value="UniProtKB-KW"/>
</dbReference>
<reference evidence="10" key="2">
    <citation type="journal article" date="2023" name="IMA Fungus">
        <title>Comparative genomic study of the Penicillium genus elucidates a diverse pangenome and 15 lateral gene transfer events.</title>
        <authorList>
            <person name="Petersen C."/>
            <person name="Sorensen T."/>
            <person name="Nielsen M.R."/>
            <person name="Sondergaard T.E."/>
            <person name="Sorensen J.L."/>
            <person name="Fitzpatrick D.A."/>
            <person name="Frisvad J.C."/>
            <person name="Nielsen K.L."/>
        </authorList>
    </citation>
    <scope>NUCLEOTIDE SEQUENCE</scope>
    <source>
        <strain evidence="10">IBT 21472</strain>
    </source>
</reference>
<evidence type="ECO:0000256" key="8">
    <source>
        <dbReference type="PIRSR" id="PIRSR602401-1"/>
    </source>
</evidence>
<dbReference type="Proteomes" id="UP001147746">
    <property type="component" value="Unassembled WGS sequence"/>
</dbReference>
<keyword evidence="7 9" id="KW-0503">Monooxygenase</keyword>
<sequence>MTYDPIEIRSQLLSILLAGRDTTASLLSWTILLLARYPDVFRKLRETIVSEFGTYSAPQNITFATLRFCQYLQYCMNETLRIYRVVPFNWRSATRDTSISRGSGSDGLSPIVIRKGEHIMYGTHVMHRCKELWGPDADEFKPGRWANRNIGWEYIPFNGGSRICIGQQFAPAETGYVLVRLLQRFDQIEDVNLDWEIRCGLTRISSLAEVVTVRLHEATDASVGK</sequence>
<dbReference type="PRINTS" id="PR00385">
    <property type="entry name" value="P450"/>
</dbReference>
<gene>
    <name evidence="10" type="ORF">N7476_010565</name>
</gene>
<comment type="cofactor">
    <cofactor evidence="1 8">
        <name>heme</name>
        <dbReference type="ChEBI" id="CHEBI:30413"/>
    </cofactor>
</comment>
<dbReference type="GO" id="GO:0043386">
    <property type="term" value="P:mycotoxin biosynthetic process"/>
    <property type="evidence" value="ECO:0007669"/>
    <property type="project" value="UniProtKB-ARBA"/>
</dbReference>
<evidence type="ECO:0000256" key="3">
    <source>
        <dbReference type="ARBA" id="ARBA00022617"/>
    </source>
</evidence>
<evidence type="ECO:0000256" key="5">
    <source>
        <dbReference type="ARBA" id="ARBA00023002"/>
    </source>
</evidence>
<dbReference type="OrthoDB" id="1470350at2759"/>
<dbReference type="InterPro" id="IPR002401">
    <property type="entry name" value="Cyt_P450_E_grp-I"/>
</dbReference>
<dbReference type="Pfam" id="PF00067">
    <property type="entry name" value="p450"/>
    <property type="match status" value="1"/>
</dbReference>
<dbReference type="GO" id="GO:0016705">
    <property type="term" value="F:oxidoreductase activity, acting on paired donors, with incorporation or reduction of molecular oxygen"/>
    <property type="evidence" value="ECO:0007669"/>
    <property type="project" value="InterPro"/>
</dbReference>
<keyword evidence="4 8" id="KW-0479">Metal-binding</keyword>
<dbReference type="PANTHER" id="PTHR24287">
    <property type="entry name" value="P450, PUTATIVE (EUROFUNG)-RELATED"/>
    <property type="match status" value="1"/>
</dbReference>
<dbReference type="PANTHER" id="PTHR24287:SF1">
    <property type="entry name" value="P450, PUTATIVE (EUROFUNG)-RELATED"/>
    <property type="match status" value="1"/>
</dbReference>
<dbReference type="SUPFAM" id="SSF48264">
    <property type="entry name" value="Cytochrome P450"/>
    <property type="match status" value="1"/>
</dbReference>
<evidence type="ECO:0000313" key="11">
    <source>
        <dbReference type="Proteomes" id="UP001147746"/>
    </source>
</evidence>
<keyword evidence="6 8" id="KW-0408">Iron</keyword>
<comment type="caution">
    <text evidence="10">The sequence shown here is derived from an EMBL/GenBank/DDBJ whole genome shotgun (WGS) entry which is preliminary data.</text>
</comment>
<evidence type="ECO:0000256" key="2">
    <source>
        <dbReference type="ARBA" id="ARBA00010617"/>
    </source>
</evidence>
<dbReference type="AlphaFoldDB" id="A0A9W9GFG6"/>
<organism evidence="10 11">
    <name type="scientific">Penicillium atrosanguineum</name>
    <dbReference type="NCBI Taxonomy" id="1132637"/>
    <lineage>
        <taxon>Eukaryota</taxon>
        <taxon>Fungi</taxon>
        <taxon>Dikarya</taxon>
        <taxon>Ascomycota</taxon>
        <taxon>Pezizomycotina</taxon>
        <taxon>Eurotiomycetes</taxon>
        <taxon>Eurotiomycetidae</taxon>
        <taxon>Eurotiales</taxon>
        <taxon>Aspergillaceae</taxon>
        <taxon>Penicillium</taxon>
    </lineage>
</organism>
<evidence type="ECO:0000256" key="6">
    <source>
        <dbReference type="ARBA" id="ARBA00023004"/>
    </source>
</evidence>
<evidence type="ECO:0000256" key="4">
    <source>
        <dbReference type="ARBA" id="ARBA00022723"/>
    </source>
</evidence>
<dbReference type="InterPro" id="IPR017972">
    <property type="entry name" value="Cyt_P450_CS"/>
</dbReference>
<proteinExistence type="inferred from homology"/>
<dbReference type="InterPro" id="IPR047146">
    <property type="entry name" value="Cyt_P450_E_CYP52_fungi"/>
</dbReference>
<keyword evidence="5 9" id="KW-0560">Oxidoreductase</keyword>
<evidence type="ECO:0000256" key="1">
    <source>
        <dbReference type="ARBA" id="ARBA00001971"/>
    </source>
</evidence>
<protein>
    <recommendedName>
        <fullName evidence="12">Cytochrome P450</fullName>
    </recommendedName>
</protein>
<dbReference type="InterPro" id="IPR001128">
    <property type="entry name" value="Cyt_P450"/>
</dbReference>
<dbReference type="GO" id="GO:0020037">
    <property type="term" value="F:heme binding"/>
    <property type="evidence" value="ECO:0007669"/>
    <property type="project" value="InterPro"/>
</dbReference>
<evidence type="ECO:0008006" key="12">
    <source>
        <dbReference type="Google" id="ProtNLM"/>
    </source>
</evidence>
<keyword evidence="11" id="KW-1185">Reference proteome</keyword>
<dbReference type="GO" id="GO:0005506">
    <property type="term" value="F:iron ion binding"/>
    <property type="evidence" value="ECO:0007669"/>
    <property type="project" value="InterPro"/>
</dbReference>
<keyword evidence="3 8" id="KW-0349">Heme</keyword>
<dbReference type="InterPro" id="IPR036396">
    <property type="entry name" value="Cyt_P450_sf"/>
</dbReference>
<reference evidence="10" key="1">
    <citation type="submission" date="2022-12" db="EMBL/GenBank/DDBJ databases">
        <authorList>
            <person name="Petersen C."/>
        </authorList>
    </citation>
    <scope>NUCLEOTIDE SEQUENCE</scope>
    <source>
        <strain evidence="10">IBT 21472</strain>
    </source>
</reference>
<comment type="similarity">
    <text evidence="2 9">Belongs to the cytochrome P450 family.</text>
</comment>
<dbReference type="PROSITE" id="PS00086">
    <property type="entry name" value="CYTOCHROME_P450"/>
    <property type="match status" value="1"/>
</dbReference>
<evidence type="ECO:0000313" key="10">
    <source>
        <dbReference type="EMBL" id="KAJ5299008.1"/>
    </source>
</evidence>
<dbReference type="EMBL" id="JAPZBO010000010">
    <property type="protein sequence ID" value="KAJ5299008.1"/>
    <property type="molecule type" value="Genomic_DNA"/>
</dbReference>
<evidence type="ECO:0000256" key="9">
    <source>
        <dbReference type="RuleBase" id="RU000461"/>
    </source>
</evidence>
<feature type="binding site" description="axial binding residue" evidence="8">
    <location>
        <position position="164"/>
    </location>
    <ligand>
        <name>heme</name>
        <dbReference type="ChEBI" id="CHEBI:30413"/>
    </ligand>
    <ligandPart>
        <name>Fe</name>
        <dbReference type="ChEBI" id="CHEBI:18248"/>
    </ligandPart>
</feature>
<dbReference type="Gene3D" id="1.10.630.10">
    <property type="entry name" value="Cytochrome P450"/>
    <property type="match status" value="1"/>
</dbReference>
<accession>A0A9W9GFG6</accession>
<evidence type="ECO:0000256" key="7">
    <source>
        <dbReference type="ARBA" id="ARBA00023033"/>
    </source>
</evidence>
<name>A0A9W9GFG6_9EURO</name>
<dbReference type="PRINTS" id="PR00463">
    <property type="entry name" value="EP450I"/>
</dbReference>